<sequence length="587" mass="66789">MIKPQHLKKIIIVISFIALCLAGAIFTNRFFNREIISQQTAKLANEIDLMISVMLNEESDLQAFAKDNDLSYLVGENERLTLLSKGGLIIYDSSHEKEAIGTRSKRPEVQAVLAGQAQQGSALRDSKTIGEKLLYVAKPIYRNGDVIGVLRLSEKYAGFSDSIRQFQQVMFVAFVLLVGAIMFLLLYFIRQNNEPLRFILPALQEAIDHPEKKQELDTSSAEWNQLYQSVNRLMRETNQLYYQQLFNEEKLQFLLESLNIGVFIMNSDLEIVSANPTMHQLFNPHEPLENGASYQLWFNDEELQKLVERVKQEGQELQAEIHLQTPLEKDLNVVLRILQPDSQKQKEYVGIVYDITDIRQIELIHQDFISNISHELKTPTTSIIGFTETLLEGALDEKAVAKDFLEIIQAEANRLYGLIQNILLLLRTETSLAEKDIAFVSPVSIIEEELSRYQSKIESKELKVTLGIDEVADKEVPSDYFQPVVKNLLENAVDYTENHGKIHISLRMKEQELIFSVMDTGVGISEEDQSRIFERFYRVSKSRQRNIGGSGLGLSIVSHYAKLLKGQIKLESSLGEGTKVSVSFPLK</sequence>
<accession>A0A940SYI6</accession>
<evidence type="ECO:0000256" key="4">
    <source>
        <dbReference type="ARBA" id="ARBA00022475"/>
    </source>
</evidence>
<dbReference type="SUPFAM" id="SSF55785">
    <property type="entry name" value="PYP-like sensor domain (PAS domain)"/>
    <property type="match status" value="1"/>
</dbReference>
<dbReference type="Gene3D" id="3.30.450.20">
    <property type="entry name" value="PAS domain"/>
    <property type="match status" value="2"/>
</dbReference>
<dbReference type="Gene3D" id="3.30.565.10">
    <property type="entry name" value="Histidine kinase-like ATPase, C-terminal domain"/>
    <property type="match status" value="1"/>
</dbReference>
<dbReference type="SMART" id="SM00388">
    <property type="entry name" value="HisKA"/>
    <property type="match status" value="1"/>
</dbReference>
<proteinExistence type="predicted"/>
<evidence type="ECO:0000313" key="17">
    <source>
        <dbReference type="Proteomes" id="UP000674938"/>
    </source>
</evidence>
<organism evidence="16 17">
    <name type="scientific">Vagococcus allomyrinae</name>
    <dbReference type="NCBI Taxonomy" id="2794353"/>
    <lineage>
        <taxon>Bacteria</taxon>
        <taxon>Bacillati</taxon>
        <taxon>Bacillota</taxon>
        <taxon>Bacilli</taxon>
        <taxon>Lactobacillales</taxon>
        <taxon>Enterococcaceae</taxon>
        <taxon>Vagococcus</taxon>
    </lineage>
</organism>
<dbReference type="GO" id="GO:0016036">
    <property type="term" value="P:cellular response to phosphate starvation"/>
    <property type="evidence" value="ECO:0007669"/>
    <property type="project" value="TreeGrafter"/>
</dbReference>
<dbReference type="EMBL" id="JAEEGA010000029">
    <property type="protein sequence ID" value="MBP1044501.1"/>
    <property type="molecule type" value="Genomic_DNA"/>
</dbReference>
<dbReference type="Pfam" id="PF02518">
    <property type="entry name" value="HATPase_c"/>
    <property type="match status" value="1"/>
</dbReference>
<dbReference type="PROSITE" id="PS50109">
    <property type="entry name" value="HIS_KIN"/>
    <property type="match status" value="1"/>
</dbReference>
<dbReference type="RefSeq" id="WP_209533010.1">
    <property type="nucleotide sequence ID" value="NZ_JAEEGA010000029.1"/>
</dbReference>
<feature type="transmembrane region" description="Helical" evidence="14">
    <location>
        <begin position="169"/>
        <end position="189"/>
    </location>
</feature>
<dbReference type="InterPro" id="IPR029151">
    <property type="entry name" value="Sensor-like_sf"/>
</dbReference>
<dbReference type="Gene3D" id="1.10.287.130">
    <property type="match status" value="1"/>
</dbReference>
<evidence type="ECO:0000256" key="2">
    <source>
        <dbReference type="ARBA" id="ARBA00004651"/>
    </source>
</evidence>
<dbReference type="GO" id="GO:0000155">
    <property type="term" value="F:phosphorelay sensor kinase activity"/>
    <property type="evidence" value="ECO:0007669"/>
    <property type="project" value="InterPro"/>
</dbReference>
<dbReference type="InterPro" id="IPR050351">
    <property type="entry name" value="BphY/WalK/GraS-like"/>
</dbReference>
<dbReference type="GO" id="GO:0005886">
    <property type="term" value="C:plasma membrane"/>
    <property type="evidence" value="ECO:0007669"/>
    <property type="project" value="UniProtKB-SubCell"/>
</dbReference>
<name>A0A940SYI6_9ENTE</name>
<evidence type="ECO:0000256" key="7">
    <source>
        <dbReference type="ARBA" id="ARBA00022692"/>
    </source>
</evidence>
<dbReference type="SMART" id="SM00091">
    <property type="entry name" value="PAS"/>
    <property type="match status" value="1"/>
</dbReference>
<dbReference type="InterPro" id="IPR000014">
    <property type="entry name" value="PAS"/>
</dbReference>
<dbReference type="GO" id="GO:0005524">
    <property type="term" value="F:ATP binding"/>
    <property type="evidence" value="ECO:0007669"/>
    <property type="project" value="UniProtKB-KW"/>
</dbReference>
<dbReference type="FunFam" id="1.10.287.130:FF:000001">
    <property type="entry name" value="Two-component sensor histidine kinase"/>
    <property type="match status" value="1"/>
</dbReference>
<dbReference type="InterPro" id="IPR004358">
    <property type="entry name" value="Sig_transdc_His_kin-like_C"/>
</dbReference>
<comment type="caution">
    <text evidence="16">The sequence shown here is derived from an EMBL/GenBank/DDBJ whole genome shotgun (WGS) entry which is preliminary data.</text>
</comment>
<dbReference type="InterPro" id="IPR003661">
    <property type="entry name" value="HisK_dim/P_dom"/>
</dbReference>
<protein>
    <recommendedName>
        <fullName evidence="3">histidine kinase</fullName>
        <ecNumber evidence="3">2.7.13.3</ecNumber>
    </recommendedName>
</protein>
<feature type="transmembrane region" description="Helical" evidence="14">
    <location>
        <begin position="6"/>
        <end position="26"/>
    </location>
</feature>
<dbReference type="InterPro" id="IPR036890">
    <property type="entry name" value="HATPase_C_sf"/>
</dbReference>
<dbReference type="GO" id="GO:0004721">
    <property type="term" value="F:phosphoprotein phosphatase activity"/>
    <property type="evidence" value="ECO:0007669"/>
    <property type="project" value="TreeGrafter"/>
</dbReference>
<keyword evidence="5" id="KW-0597">Phosphoprotein</keyword>
<evidence type="ECO:0000259" key="15">
    <source>
        <dbReference type="PROSITE" id="PS50109"/>
    </source>
</evidence>
<comment type="catalytic activity">
    <reaction evidence="1">
        <text>ATP + protein L-histidine = ADP + protein N-phospho-L-histidine.</text>
        <dbReference type="EC" id="2.7.13.3"/>
    </reaction>
</comment>
<dbReference type="InterPro" id="IPR003594">
    <property type="entry name" value="HATPase_dom"/>
</dbReference>
<comment type="subcellular location">
    <subcellularLocation>
        <location evidence="2">Cell membrane</location>
        <topology evidence="2">Multi-pass membrane protein</topology>
    </subcellularLocation>
</comment>
<dbReference type="FunFam" id="3.30.565.10:FF:000006">
    <property type="entry name" value="Sensor histidine kinase WalK"/>
    <property type="match status" value="1"/>
</dbReference>
<keyword evidence="8" id="KW-0547">Nucleotide-binding</keyword>
<keyword evidence="4" id="KW-1003">Cell membrane</keyword>
<keyword evidence="17" id="KW-1185">Reference proteome</keyword>
<evidence type="ECO:0000313" key="16">
    <source>
        <dbReference type="EMBL" id="MBP1044501.1"/>
    </source>
</evidence>
<keyword evidence="9" id="KW-0418">Kinase</keyword>
<dbReference type="CDD" id="cd00130">
    <property type="entry name" value="PAS"/>
    <property type="match status" value="1"/>
</dbReference>
<dbReference type="Proteomes" id="UP000674938">
    <property type="component" value="Unassembled WGS sequence"/>
</dbReference>
<evidence type="ECO:0000256" key="5">
    <source>
        <dbReference type="ARBA" id="ARBA00022553"/>
    </source>
</evidence>
<evidence type="ECO:0000256" key="6">
    <source>
        <dbReference type="ARBA" id="ARBA00022679"/>
    </source>
</evidence>
<dbReference type="EC" id="2.7.13.3" evidence="3"/>
<dbReference type="CDD" id="cd00075">
    <property type="entry name" value="HATPase"/>
    <property type="match status" value="1"/>
</dbReference>
<evidence type="ECO:0000256" key="11">
    <source>
        <dbReference type="ARBA" id="ARBA00022989"/>
    </source>
</evidence>
<keyword evidence="12" id="KW-0902">Two-component regulatory system</keyword>
<keyword evidence="11 14" id="KW-1133">Transmembrane helix</keyword>
<dbReference type="CDD" id="cd00082">
    <property type="entry name" value="HisKA"/>
    <property type="match status" value="1"/>
</dbReference>
<keyword evidence="10" id="KW-0067">ATP-binding</keyword>
<dbReference type="PANTHER" id="PTHR45453:SF1">
    <property type="entry name" value="PHOSPHATE REGULON SENSOR PROTEIN PHOR"/>
    <property type="match status" value="1"/>
</dbReference>
<dbReference type="InterPro" id="IPR036097">
    <property type="entry name" value="HisK_dim/P_sf"/>
</dbReference>
<dbReference type="InterPro" id="IPR005467">
    <property type="entry name" value="His_kinase_dom"/>
</dbReference>
<dbReference type="PRINTS" id="PR00344">
    <property type="entry name" value="BCTRLSENSOR"/>
</dbReference>
<dbReference type="InterPro" id="IPR035965">
    <property type="entry name" value="PAS-like_dom_sf"/>
</dbReference>
<dbReference type="SUPFAM" id="SSF55874">
    <property type="entry name" value="ATPase domain of HSP90 chaperone/DNA topoisomerase II/histidine kinase"/>
    <property type="match status" value="1"/>
</dbReference>
<reference evidence="16" key="1">
    <citation type="submission" date="2020-12" db="EMBL/GenBank/DDBJ databases">
        <title>Vagococcus allomyrinae sp. nov. and Enterococcus lavae sp. nov., isolated from the larvae of Allomyrina dichotoma.</title>
        <authorList>
            <person name="Lee S.D."/>
        </authorList>
    </citation>
    <scope>NUCLEOTIDE SEQUENCE</scope>
    <source>
        <strain evidence="16">BWB3-3</strain>
    </source>
</reference>
<feature type="domain" description="Histidine kinase" evidence="15">
    <location>
        <begin position="371"/>
        <end position="587"/>
    </location>
</feature>
<dbReference type="PANTHER" id="PTHR45453">
    <property type="entry name" value="PHOSPHATE REGULON SENSOR PROTEIN PHOR"/>
    <property type="match status" value="1"/>
</dbReference>
<evidence type="ECO:0000256" key="1">
    <source>
        <dbReference type="ARBA" id="ARBA00000085"/>
    </source>
</evidence>
<evidence type="ECO:0000256" key="12">
    <source>
        <dbReference type="ARBA" id="ARBA00023012"/>
    </source>
</evidence>
<evidence type="ECO:0000256" key="3">
    <source>
        <dbReference type="ARBA" id="ARBA00012438"/>
    </source>
</evidence>
<keyword evidence="7 14" id="KW-0812">Transmembrane</keyword>
<keyword evidence="13 14" id="KW-0472">Membrane</keyword>
<evidence type="ECO:0000256" key="14">
    <source>
        <dbReference type="SAM" id="Phobius"/>
    </source>
</evidence>
<dbReference type="Pfam" id="PF00512">
    <property type="entry name" value="HisKA"/>
    <property type="match status" value="1"/>
</dbReference>
<evidence type="ECO:0000256" key="8">
    <source>
        <dbReference type="ARBA" id="ARBA00022741"/>
    </source>
</evidence>
<dbReference type="SUPFAM" id="SSF47384">
    <property type="entry name" value="Homodimeric domain of signal transducing histidine kinase"/>
    <property type="match status" value="1"/>
</dbReference>
<evidence type="ECO:0000256" key="13">
    <source>
        <dbReference type="ARBA" id="ARBA00023136"/>
    </source>
</evidence>
<gene>
    <name evidence="16" type="ORF">I6N95_26175</name>
</gene>
<dbReference type="SMART" id="SM00387">
    <property type="entry name" value="HATPase_c"/>
    <property type="match status" value="1"/>
</dbReference>
<dbReference type="SUPFAM" id="SSF103190">
    <property type="entry name" value="Sensory domain-like"/>
    <property type="match status" value="1"/>
</dbReference>
<evidence type="ECO:0000256" key="10">
    <source>
        <dbReference type="ARBA" id="ARBA00022840"/>
    </source>
</evidence>
<dbReference type="AlphaFoldDB" id="A0A940SYI6"/>
<evidence type="ECO:0000256" key="9">
    <source>
        <dbReference type="ARBA" id="ARBA00022777"/>
    </source>
</evidence>
<keyword evidence="6" id="KW-0808">Transferase</keyword>